<name>A0A8S1IR22_9CHLO</name>
<gene>
    <name evidence="2" type="ORF">OSTQU699_LOCUS2056</name>
</gene>
<comment type="caution">
    <text evidence="2">The sequence shown here is derived from an EMBL/GenBank/DDBJ whole genome shotgun (WGS) entry which is preliminary data.</text>
</comment>
<evidence type="ECO:0000313" key="3">
    <source>
        <dbReference type="Proteomes" id="UP000708148"/>
    </source>
</evidence>
<organism evidence="2 3">
    <name type="scientific">Ostreobium quekettii</name>
    <dbReference type="NCBI Taxonomy" id="121088"/>
    <lineage>
        <taxon>Eukaryota</taxon>
        <taxon>Viridiplantae</taxon>
        <taxon>Chlorophyta</taxon>
        <taxon>core chlorophytes</taxon>
        <taxon>Ulvophyceae</taxon>
        <taxon>TCBD clade</taxon>
        <taxon>Bryopsidales</taxon>
        <taxon>Ostreobineae</taxon>
        <taxon>Ostreobiaceae</taxon>
        <taxon>Ostreobium</taxon>
    </lineage>
</organism>
<accession>A0A8S1IR22</accession>
<evidence type="ECO:0000256" key="1">
    <source>
        <dbReference type="SAM" id="MobiDB-lite"/>
    </source>
</evidence>
<keyword evidence="3" id="KW-1185">Reference proteome</keyword>
<feature type="region of interest" description="Disordered" evidence="1">
    <location>
        <begin position="122"/>
        <end position="152"/>
    </location>
</feature>
<protein>
    <submittedName>
        <fullName evidence="2">Uncharacterized protein</fullName>
    </submittedName>
</protein>
<dbReference type="InterPro" id="IPR044688">
    <property type="entry name" value="SCI-1-like"/>
</dbReference>
<dbReference type="Proteomes" id="UP000708148">
    <property type="component" value="Unassembled WGS sequence"/>
</dbReference>
<feature type="compositionally biased region" description="Basic and acidic residues" evidence="1">
    <location>
        <begin position="213"/>
        <end position="238"/>
    </location>
</feature>
<reference evidence="2" key="1">
    <citation type="submission" date="2020-12" db="EMBL/GenBank/DDBJ databases">
        <authorList>
            <person name="Iha C."/>
        </authorList>
    </citation>
    <scope>NUCLEOTIDE SEQUENCE</scope>
</reference>
<evidence type="ECO:0000313" key="2">
    <source>
        <dbReference type="EMBL" id="CAD7696695.1"/>
    </source>
</evidence>
<dbReference type="EMBL" id="CAJHUC010000529">
    <property type="protein sequence ID" value="CAD7696695.1"/>
    <property type="molecule type" value="Genomic_DNA"/>
</dbReference>
<feature type="region of interest" description="Disordered" evidence="1">
    <location>
        <begin position="19"/>
        <end position="41"/>
    </location>
</feature>
<feature type="compositionally biased region" description="Basic residues" evidence="1">
    <location>
        <begin position="19"/>
        <end position="28"/>
    </location>
</feature>
<feature type="compositionally biased region" description="Basic and acidic residues" evidence="1">
    <location>
        <begin position="139"/>
        <end position="152"/>
    </location>
</feature>
<dbReference type="PANTHER" id="PTHR34117:SF1">
    <property type="entry name" value="STYLE CELL-CYCLE INHIBITOR 1"/>
    <property type="match status" value="1"/>
</dbReference>
<dbReference type="OrthoDB" id="2139939at2759"/>
<proteinExistence type="predicted"/>
<dbReference type="PANTHER" id="PTHR34117">
    <property type="entry name" value="STYLE CELL-CYCLE INHIBITOR 1"/>
    <property type="match status" value="1"/>
</dbReference>
<feature type="region of interest" description="Disordered" evidence="1">
    <location>
        <begin position="208"/>
        <end position="238"/>
    </location>
</feature>
<sequence>MCVGRELISGCACCQKKSHKKHKRHKKEKDKGPEYSGGAEKAVQNPISADDYFLKHSEFATWLQEKKGLYFNELSGDECRAKFEDFVLRWNAGKLADKYYLGLGAAPMKRTQHKWNFQGSKATGHEAGRTVAAPATGDQKGRRDADRTTERIEKRKWRKEQAELLDELLPKASGHQAQIEKKIARKEARRASSPDALVAMGDRDILGGTDSFEAAKRRQEAWRERKQQRTLARREEASRKLASYQAAEDQKMDQFRALIEASGGAIKIPKRGDA</sequence>
<dbReference type="AlphaFoldDB" id="A0A8S1IR22"/>